<dbReference type="HOGENOM" id="CLU_3078679_0_0_4"/>
<organism evidence="1 2">
    <name type="scientific">Collimonas arenae</name>
    <dbReference type="NCBI Taxonomy" id="279058"/>
    <lineage>
        <taxon>Bacteria</taxon>
        <taxon>Pseudomonadati</taxon>
        <taxon>Pseudomonadota</taxon>
        <taxon>Betaproteobacteria</taxon>
        <taxon>Burkholderiales</taxon>
        <taxon>Oxalobacteraceae</taxon>
        <taxon>Collimonas</taxon>
    </lineage>
</organism>
<keyword evidence="2" id="KW-1185">Reference proteome</keyword>
<evidence type="ECO:0000313" key="1">
    <source>
        <dbReference type="EMBL" id="AIY41026.1"/>
    </source>
</evidence>
<dbReference type="KEGG" id="care:LT85_1868"/>
<evidence type="ECO:0000313" key="2">
    <source>
        <dbReference type="Proteomes" id="UP000030302"/>
    </source>
</evidence>
<accession>A0A0A1F908</accession>
<reference evidence="2" key="1">
    <citation type="journal article" date="2014" name="Soil Biol. Biochem.">
        <title>Structure and function of bacterial communities in ageing soils: Insights from the Mendocino ecological staircase.</title>
        <authorList>
            <person name="Uroz S."/>
            <person name="Tech J.J."/>
            <person name="Sawaya N.A."/>
            <person name="Frey-Klett P."/>
            <person name="Leveau J.H.J."/>
        </authorList>
    </citation>
    <scope>NUCLEOTIDE SEQUENCE [LARGE SCALE GENOMIC DNA]</scope>
    <source>
        <strain evidence="2">Cal35</strain>
    </source>
</reference>
<protein>
    <submittedName>
        <fullName evidence="1">Uncharacterized protein</fullName>
    </submittedName>
</protein>
<proteinExistence type="predicted"/>
<dbReference type="STRING" id="279058.LT85_1868"/>
<gene>
    <name evidence="1" type="ORF">LT85_1868</name>
</gene>
<dbReference type="EMBL" id="CP009962">
    <property type="protein sequence ID" value="AIY41026.1"/>
    <property type="molecule type" value="Genomic_DNA"/>
</dbReference>
<dbReference type="AlphaFoldDB" id="A0A0A1F908"/>
<name>A0A0A1F908_9BURK</name>
<dbReference type="Proteomes" id="UP000030302">
    <property type="component" value="Chromosome"/>
</dbReference>
<sequence length="52" mass="6188">MNPNLVITLRHEIYCGQRHVLVITPDDFQCEKMLHSYLGREIVFFIQVENNL</sequence>